<dbReference type="AlphaFoldDB" id="A0A553NNK8"/>
<dbReference type="SMART" id="SM00320">
    <property type="entry name" value="WD40"/>
    <property type="match status" value="3"/>
</dbReference>
<dbReference type="Proteomes" id="UP000318571">
    <property type="component" value="Chromosome 4"/>
</dbReference>
<evidence type="ECO:0000256" key="10">
    <source>
        <dbReference type="PROSITE-ProRule" id="PRU00221"/>
    </source>
</evidence>
<keyword evidence="8" id="KW-0539">Nucleus</keyword>
<organism evidence="12 13">
    <name type="scientific">Tigriopus californicus</name>
    <name type="common">Marine copepod</name>
    <dbReference type="NCBI Taxonomy" id="6832"/>
    <lineage>
        <taxon>Eukaryota</taxon>
        <taxon>Metazoa</taxon>
        <taxon>Ecdysozoa</taxon>
        <taxon>Arthropoda</taxon>
        <taxon>Crustacea</taxon>
        <taxon>Multicrustacea</taxon>
        <taxon>Hexanauplia</taxon>
        <taxon>Copepoda</taxon>
        <taxon>Harpacticoida</taxon>
        <taxon>Harpacticidae</taxon>
        <taxon>Tigriopus</taxon>
    </lineage>
</organism>
<dbReference type="PANTHER" id="PTHR19860">
    <property type="entry name" value="DDB1- AND CUL4-ASSOCIATED FACTOR 12-RELATED"/>
    <property type="match status" value="1"/>
</dbReference>
<dbReference type="InterPro" id="IPR051191">
    <property type="entry name" value="DCAF12"/>
</dbReference>
<dbReference type="STRING" id="6832.A0A553NNK8"/>
<evidence type="ECO:0000259" key="11">
    <source>
        <dbReference type="Pfam" id="PF23760"/>
    </source>
</evidence>
<keyword evidence="13" id="KW-1185">Reference proteome</keyword>
<evidence type="ECO:0000256" key="1">
    <source>
        <dbReference type="ARBA" id="ARBA00004123"/>
    </source>
</evidence>
<reference evidence="12 13" key="1">
    <citation type="journal article" date="2018" name="Nat. Ecol. Evol.">
        <title>Genomic signatures of mitonuclear coevolution across populations of Tigriopus californicus.</title>
        <authorList>
            <person name="Barreto F.S."/>
            <person name="Watson E.T."/>
            <person name="Lima T.G."/>
            <person name="Willett C.S."/>
            <person name="Edmands S."/>
            <person name="Li W."/>
            <person name="Burton R.S."/>
        </authorList>
    </citation>
    <scope>NUCLEOTIDE SEQUENCE [LARGE SCALE GENOMIC DNA]</scope>
    <source>
        <strain evidence="12 13">San Diego</strain>
    </source>
</reference>
<dbReference type="GO" id="GO:0005634">
    <property type="term" value="C:nucleus"/>
    <property type="evidence" value="ECO:0007669"/>
    <property type="project" value="UniProtKB-SubCell"/>
</dbReference>
<dbReference type="GO" id="GO:0080008">
    <property type="term" value="C:Cul4-RING E3 ubiquitin ligase complex"/>
    <property type="evidence" value="ECO:0007669"/>
    <property type="project" value="TreeGrafter"/>
</dbReference>
<proteinExistence type="inferred from homology"/>
<name>A0A553NNK8_TIGCA</name>
<comment type="subcellular location">
    <subcellularLocation>
        <location evidence="2">Cytoplasm</location>
    </subcellularLocation>
    <subcellularLocation>
        <location evidence="1">Nucleus</location>
    </subcellularLocation>
</comment>
<dbReference type="InterPro" id="IPR056151">
    <property type="entry name" value="Beta-prop_DCAF12"/>
</dbReference>
<dbReference type="SUPFAM" id="SSF50978">
    <property type="entry name" value="WD40 repeat-like"/>
    <property type="match status" value="1"/>
</dbReference>
<evidence type="ECO:0000256" key="8">
    <source>
        <dbReference type="ARBA" id="ARBA00023242"/>
    </source>
</evidence>
<gene>
    <name evidence="12" type="ORF">TCAL_12925</name>
</gene>
<keyword evidence="5 10" id="KW-0853">WD repeat</keyword>
<dbReference type="PANTHER" id="PTHR19860:SF16">
    <property type="entry name" value="DDB1- AND CUL4-ASSOCIATED FACTOR 12"/>
    <property type="match status" value="1"/>
</dbReference>
<dbReference type="Gene3D" id="2.130.10.10">
    <property type="entry name" value="YVTN repeat-like/Quinoprotein amine dehydrogenase"/>
    <property type="match status" value="2"/>
</dbReference>
<evidence type="ECO:0000313" key="13">
    <source>
        <dbReference type="Proteomes" id="UP000318571"/>
    </source>
</evidence>
<sequence length="484" mass="53678">MTRGRPEGQSTRPIVKMIKSVGITCRGGPEEGTAKHPLAHDMAYICRRPIEGRVTASIRSVILRPRPPAGQSTCYTEGGLASGLGRVKTVDFRYYFSSDSEDEDAGAGGGDDSANGGLFRVSCNFSDCLTSRESGCASRFQPLHLASEYGTRHMLSNAMLKEYPVPVPNVNKLMIYDVNTRHLNEIPSLQSSENSRPLEQETGIHAIEINPSRTFLATTANDTKDIAIYRLPTLDPICVGERGHKDWIFDMTWIDDQFVVSGSRDGTISFWRVTDNLIEEVTSAPIPTYKFIRPVKTKVCKEADRVRSLCYNHRTQEIAVISLNGYIHCWNALRFKQIMTKKLPHTMENVCLATDEDAQMYAVGSKANTDLLDARSLQAIKMIPSRNNGCGIRSVSFKGNILTIGTGIGILLFWDLRAGKFLESTMNSNQAQSEPEYLEEDDDYLDEEDPAVYTHCFDESGTKLFVAGGPLPSGLQGNYIGLYQ</sequence>
<dbReference type="InterPro" id="IPR015943">
    <property type="entry name" value="WD40/YVTN_repeat-like_dom_sf"/>
</dbReference>
<evidence type="ECO:0000256" key="6">
    <source>
        <dbReference type="ARBA" id="ARBA00022737"/>
    </source>
</evidence>
<dbReference type="OMA" id="WVNYFGR"/>
<dbReference type="PROSITE" id="PS50294">
    <property type="entry name" value="WD_REPEATS_REGION"/>
    <property type="match status" value="1"/>
</dbReference>
<protein>
    <recommendedName>
        <fullName evidence="11">DDB1- and CUL4-associated factor 12 beta-propeller domain-containing protein</fullName>
    </recommendedName>
</protein>
<dbReference type="InterPro" id="IPR036322">
    <property type="entry name" value="WD40_repeat_dom_sf"/>
</dbReference>
<evidence type="ECO:0000256" key="3">
    <source>
        <dbReference type="ARBA" id="ARBA00004906"/>
    </source>
</evidence>
<comment type="caution">
    <text evidence="12">The sequence shown here is derived from an EMBL/GenBank/DDBJ whole genome shotgun (WGS) entry which is preliminary data.</text>
</comment>
<evidence type="ECO:0000256" key="9">
    <source>
        <dbReference type="ARBA" id="ARBA00038022"/>
    </source>
</evidence>
<dbReference type="PROSITE" id="PS50082">
    <property type="entry name" value="WD_REPEATS_2"/>
    <property type="match status" value="1"/>
</dbReference>
<keyword evidence="7" id="KW-0833">Ubl conjugation pathway</keyword>
<dbReference type="EMBL" id="VCGU01000011">
    <property type="protein sequence ID" value="TRY67029.1"/>
    <property type="molecule type" value="Genomic_DNA"/>
</dbReference>
<comment type="similarity">
    <text evidence="9">Belongs to the WD repeat DCAF12 family.</text>
</comment>
<keyword evidence="4" id="KW-0963">Cytoplasm</keyword>
<comment type="pathway">
    <text evidence="3">Protein modification; protein ubiquitination.</text>
</comment>
<feature type="repeat" description="WD" evidence="10">
    <location>
        <begin position="241"/>
        <end position="273"/>
    </location>
</feature>
<dbReference type="GO" id="GO:0005737">
    <property type="term" value="C:cytoplasm"/>
    <property type="evidence" value="ECO:0007669"/>
    <property type="project" value="UniProtKB-SubCell"/>
</dbReference>
<evidence type="ECO:0000256" key="4">
    <source>
        <dbReference type="ARBA" id="ARBA00022490"/>
    </source>
</evidence>
<evidence type="ECO:0000256" key="2">
    <source>
        <dbReference type="ARBA" id="ARBA00004496"/>
    </source>
</evidence>
<evidence type="ECO:0000256" key="7">
    <source>
        <dbReference type="ARBA" id="ARBA00022786"/>
    </source>
</evidence>
<evidence type="ECO:0000256" key="5">
    <source>
        <dbReference type="ARBA" id="ARBA00022574"/>
    </source>
</evidence>
<feature type="domain" description="DDB1- and CUL4-associated factor 12 beta-propeller" evidence="11">
    <location>
        <begin position="170"/>
        <end position="483"/>
    </location>
</feature>
<dbReference type="Pfam" id="PF23760">
    <property type="entry name" value="Beta-prop_DCAF12"/>
    <property type="match status" value="1"/>
</dbReference>
<accession>A0A553NNK8</accession>
<evidence type="ECO:0000313" key="12">
    <source>
        <dbReference type="EMBL" id="TRY67029.1"/>
    </source>
</evidence>
<keyword evidence="6" id="KW-0677">Repeat</keyword>
<dbReference type="InterPro" id="IPR001680">
    <property type="entry name" value="WD40_rpt"/>
</dbReference>